<feature type="transmembrane region" description="Helical" evidence="1">
    <location>
        <begin position="275"/>
        <end position="292"/>
    </location>
</feature>
<feature type="transmembrane region" description="Helical" evidence="1">
    <location>
        <begin position="298"/>
        <end position="319"/>
    </location>
</feature>
<dbReference type="InterPro" id="IPR019962">
    <property type="entry name" value="CHP03663"/>
</dbReference>
<feature type="transmembrane region" description="Helical" evidence="1">
    <location>
        <begin position="243"/>
        <end position="263"/>
    </location>
</feature>
<feature type="transmembrane region" description="Helical" evidence="1">
    <location>
        <begin position="362"/>
        <end position="384"/>
    </location>
</feature>
<gene>
    <name evidence="2" type="ORF">DEQ80_00500</name>
</gene>
<proteinExistence type="predicted"/>
<evidence type="ECO:0008006" key="4">
    <source>
        <dbReference type="Google" id="ProtNLM"/>
    </source>
</evidence>
<keyword evidence="1" id="KW-1133">Transmembrane helix</keyword>
<evidence type="ECO:0000256" key="1">
    <source>
        <dbReference type="SAM" id="Phobius"/>
    </source>
</evidence>
<sequence length="575" mass="63024">MHVKRPTLEDVLFLSALLLGGLVRFAALGSAPLDDSEARLGLLAWQLAQGKEVVLPGQPAYLLLTRGLFELFGPTNFLARFWPALAGCGLAGVAWFLRDQLGRKRSLLLAFFLALDPILVGTSRYAGSQMLAITCLVWMLAAGWRGKSALVGAFTGLGLLCGATFWTGIIAFGVVLWLLRAEIVILWREVLKPKTILIWGAASFLFLGTAFLTEPRGLSAAASGLVEYFRGWVVPAGISVPRLMGAFFAYDLPALLFGGIGLVQALREGHRSWRMMGLWGAGLLVLILAWPTRSVFDVAWLVVPLLAFGAYALATPFFLEKDEHLPALGQAAITAGLGFYIIYSFLRVPLQTVSGSPVAAEYALRMMIALVMIFAISALVAWGWSLRPVWSGFRRAGVLFLGILWFSALFHVMGVSRHPWAELLREAPRVQDADLVTKIMGQIQQWRPDPHTPLQVAVLDMDRPSMRWLLRGYSQVLFTSILEANSRPEIILTPADVSVELGSAYRGQELTWTLTPAWSLVAPNEWLHWLFFRDVAVEGQEASRIILWVRADAFPGGLSGATPAESQPSQGASQN</sequence>
<feature type="transmembrane region" description="Helical" evidence="1">
    <location>
        <begin position="153"/>
        <end position="179"/>
    </location>
</feature>
<feature type="transmembrane region" description="Helical" evidence="1">
    <location>
        <begin position="396"/>
        <end position="415"/>
    </location>
</feature>
<evidence type="ECO:0000313" key="2">
    <source>
        <dbReference type="EMBL" id="HCE16313.1"/>
    </source>
</evidence>
<dbReference type="PANTHER" id="PTHR41710:SF2">
    <property type="entry name" value="GLYCOSYL TRANSFERASE FAMILY 39_83 DOMAIN-CONTAINING PROTEIN"/>
    <property type="match status" value="1"/>
</dbReference>
<reference evidence="2 3" key="1">
    <citation type="journal article" date="2018" name="Nat. Biotechnol.">
        <title>A standardized bacterial taxonomy based on genome phylogeny substantially revises the tree of life.</title>
        <authorList>
            <person name="Parks D.H."/>
            <person name="Chuvochina M."/>
            <person name="Waite D.W."/>
            <person name="Rinke C."/>
            <person name="Skarshewski A."/>
            <person name="Chaumeil P.A."/>
            <person name="Hugenholtz P."/>
        </authorList>
    </citation>
    <scope>NUCLEOTIDE SEQUENCE [LARGE SCALE GENOMIC DNA]</scope>
    <source>
        <strain evidence="2">UBA8781</strain>
    </source>
</reference>
<dbReference type="Proteomes" id="UP000264141">
    <property type="component" value="Unassembled WGS sequence"/>
</dbReference>
<feature type="transmembrane region" description="Helical" evidence="1">
    <location>
        <begin position="331"/>
        <end position="350"/>
    </location>
</feature>
<dbReference type="STRING" id="229919.GCA_001050195_00564"/>
<comment type="caution">
    <text evidence="2">The sequence shown here is derived from an EMBL/GenBank/DDBJ whole genome shotgun (WGS) entry which is preliminary data.</text>
</comment>
<accession>A0A3D1JCT8</accession>
<feature type="transmembrane region" description="Helical" evidence="1">
    <location>
        <begin position="109"/>
        <end position="141"/>
    </location>
</feature>
<dbReference type="PANTHER" id="PTHR41710">
    <property type="entry name" value="GLYCOSYL TRANSFERASE, FAMILY 39"/>
    <property type="match status" value="1"/>
</dbReference>
<evidence type="ECO:0000313" key="3">
    <source>
        <dbReference type="Proteomes" id="UP000264141"/>
    </source>
</evidence>
<dbReference type="AlphaFoldDB" id="A0A3D1JCT8"/>
<keyword evidence="1" id="KW-0812">Transmembrane</keyword>
<organism evidence="2 3">
    <name type="scientific">Anaerolinea thermolimosa</name>
    <dbReference type="NCBI Taxonomy" id="229919"/>
    <lineage>
        <taxon>Bacteria</taxon>
        <taxon>Bacillati</taxon>
        <taxon>Chloroflexota</taxon>
        <taxon>Anaerolineae</taxon>
        <taxon>Anaerolineales</taxon>
        <taxon>Anaerolineaceae</taxon>
        <taxon>Anaerolinea</taxon>
    </lineage>
</organism>
<keyword evidence="1" id="KW-0472">Membrane</keyword>
<dbReference type="EMBL" id="DPBP01000003">
    <property type="protein sequence ID" value="HCE16313.1"/>
    <property type="molecule type" value="Genomic_DNA"/>
</dbReference>
<name>A0A3D1JCT8_9CHLR</name>
<feature type="transmembrane region" description="Helical" evidence="1">
    <location>
        <begin position="77"/>
        <end position="97"/>
    </location>
</feature>
<feature type="transmembrane region" description="Helical" evidence="1">
    <location>
        <begin position="191"/>
        <end position="212"/>
    </location>
</feature>
<protein>
    <recommendedName>
        <fullName evidence="4">Glycosyltransferase RgtA/B/C/D-like domain-containing protein</fullName>
    </recommendedName>
</protein>